<evidence type="ECO:0000259" key="7">
    <source>
        <dbReference type="Pfam" id="PF00728"/>
    </source>
</evidence>
<dbReference type="AlphaFoldDB" id="A0A2A9E1C9"/>
<dbReference type="InterPro" id="IPR015882">
    <property type="entry name" value="HEX_bac_N"/>
</dbReference>
<gene>
    <name evidence="9" type="ORF">ATJ78_2996</name>
</gene>
<organism evidence="9 10">
    <name type="scientific">Paramicrobacterium agarici</name>
    <dbReference type="NCBI Taxonomy" id="630514"/>
    <lineage>
        <taxon>Bacteria</taxon>
        <taxon>Bacillati</taxon>
        <taxon>Actinomycetota</taxon>
        <taxon>Actinomycetes</taxon>
        <taxon>Micrococcales</taxon>
        <taxon>Microbacteriaceae</taxon>
        <taxon>Paramicrobacterium</taxon>
    </lineage>
</organism>
<feature type="active site" description="Proton donor" evidence="6">
    <location>
        <position position="302"/>
    </location>
</feature>
<dbReference type="PANTHER" id="PTHR22600">
    <property type="entry name" value="BETA-HEXOSAMINIDASE"/>
    <property type="match status" value="1"/>
</dbReference>
<dbReference type="RefSeq" id="WP_169923476.1">
    <property type="nucleotide sequence ID" value="NZ_PDJE01000001.1"/>
</dbReference>
<keyword evidence="5" id="KW-0326">Glycosidase</keyword>
<dbReference type="GO" id="GO:0016020">
    <property type="term" value="C:membrane"/>
    <property type="evidence" value="ECO:0007669"/>
    <property type="project" value="TreeGrafter"/>
</dbReference>
<evidence type="ECO:0000256" key="5">
    <source>
        <dbReference type="ARBA" id="ARBA00023295"/>
    </source>
</evidence>
<evidence type="ECO:0000256" key="4">
    <source>
        <dbReference type="ARBA" id="ARBA00022801"/>
    </source>
</evidence>
<dbReference type="InterPro" id="IPR025705">
    <property type="entry name" value="Beta_hexosaminidase_sua/sub"/>
</dbReference>
<dbReference type="GO" id="GO:0004563">
    <property type="term" value="F:beta-N-acetylhexosaminidase activity"/>
    <property type="evidence" value="ECO:0007669"/>
    <property type="project" value="UniProtKB-EC"/>
</dbReference>
<dbReference type="GO" id="GO:0005975">
    <property type="term" value="P:carbohydrate metabolic process"/>
    <property type="evidence" value="ECO:0007669"/>
    <property type="project" value="InterPro"/>
</dbReference>
<dbReference type="GO" id="GO:0030203">
    <property type="term" value="P:glycosaminoglycan metabolic process"/>
    <property type="evidence" value="ECO:0007669"/>
    <property type="project" value="TreeGrafter"/>
</dbReference>
<protein>
    <recommendedName>
        <fullName evidence="3">beta-N-acetylhexosaminidase</fullName>
        <ecNumber evidence="3">3.2.1.52</ecNumber>
    </recommendedName>
</protein>
<dbReference type="Proteomes" id="UP000221369">
    <property type="component" value="Unassembled WGS sequence"/>
</dbReference>
<accession>A0A2A9E1C9</accession>
<evidence type="ECO:0000256" key="6">
    <source>
        <dbReference type="PIRSR" id="PIRSR625705-1"/>
    </source>
</evidence>
<evidence type="ECO:0000313" key="10">
    <source>
        <dbReference type="Proteomes" id="UP000221369"/>
    </source>
</evidence>
<evidence type="ECO:0000259" key="8">
    <source>
        <dbReference type="Pfam" id="PF02838"/>
    </source>
</evidence>
<keyword evidence="10" id="KW-1185">Reference proteome</keyword>
<comment type="similarity">
    <text evidence="2">Belongs to the glycosyl hydrolase 20 family.</text>
</comment>
<evidence type="ECO:0000256" key="3">
    <source>
        <dbReference type="ARBA" id="ARBA00012663"/>
    </source>
</evidence>
<reference evidence="9 10" key="1">
    <citation type="submission" date="2017-10" db="EMBL/GenBank/DDBJ databases">
        <title>Sequencing the genomes of 1000 actinobacteria strains.</title>
        <authorList>
            <person name="Klenk H.-P."/>
        </authorList>
    </citation>
    <scope>NUCLEOTIDE SEQUENCE [LARGE SCALE GENOMIC DNA]</scope>
    <source>
        <strain evidence="9 10">DSM 21798</strain>
    </source>
</reference>
<dbReference type="InterPro" id="IPR029018">
    <property type="entry name" value="Hex-like_dom2"/>
</dbReference>
<evidence type="ECO:0000256" key="2">
    <source>
        <dbReference type="ARBA" id="ARBA00006285"/>
    </source>
</evidence>
<sequence>MSLPVLLPQPRSVDEKEGTFTITEGTRIVTDRPELGDYLASVLRPATGYEFAVSAGAAAEGDIVLEINAEAASSTGNQAEAYRLVVDGRNAIIDAPADAGLFAGIQTLRQLLPAEIESRTPASARWEVSAVTIVDAPRFAYRGVMLDIARHFFGVDTIMQLIDNVAAYKINHLHLHLSDDQGWRIEIPGWPELTRSGAESQVGGGDGGFLTTSDYEQIVHYAASRFITVVPEIDMPGHTNAAMVAYPELAPEGAKIAPYTGIAVGFSSFSIEADVTYRFIDDVVGHIASLTPGPFFHLGGDESLATKDEDYCTFMSRASRIVTSHGKTPVGWLEIGTCADLAPGTVGQYWSYRVPQDGADDQAVSIVRQGGALILSPADAVYLDIMPESGFRLGLEWTGAPTPLSQVADWDPATLVPSVGEENILGIEAPLWTETVETAADIDALIFPRLLAVADMAWADAVSDSETRVRALLPRLDAAGVQYGPA</sequence>
<dbReference type="InterPro" id="IPR015883">
    <property type="entry name" value="Glyco_hydro_20_cat"/>
</dbReference>
<dbReference type="SUPFAM" id="SSF55545">
    <property type="entry name" value="beta-N-acetylhexosaminidase-like domain"/>
    <property type="match status" value="1"/>
</dbReference>
<dbReference type="Pfam" id="PF00728">
    <property type="entry name" value="Glyco_hydro_20"/>
    <property type="match status" value="1"/>
</dbReference>
<dbReference type="Pfam" id="PF02838">
    <property type="entry name" value="Glyco_hydro_20b"/>
    <property type="match status" value="1"/>
</dbReference>
<dbReference type="Gene3D" id="3.30.379.10">
    <property type="entry name" value="Chitobiase/beta-hexosaminidase domain 2-like"/>
    <property type="match status" value="1"/>
</dbReference>
<evidence type="ECO:0000256" key="1">
    <source>
        <dbReference type="ARBA" id="ARBA00001231"/>
    </source>
</evidence>
<dbReference type="Gene3D" id="3.20.20.80">
    <property type="entry name" value="Glycosidases"/>
    <property type="match status" value="1"/>
</dbReference>
<evidence type="ECO:0000313" key="9">
    <source>
        <dbReference type="EMBL" id="PFG32012.1"/>
    </source>
</evidence>
<dbReference type="InterPro" id="IPR017853">
    <property type="entry name" value="GH"/>
</dbReference>
<dbReference type="PANTHER" id="PTHR22600:SF57">
    <property type="entry name" value="BETA-N-ACETYLHEXOSAMINIDASE"/>
    <property type="match status" value="1"/>
</dbReference>
<keyword evidence="4" id="KW-0378">Hydrolase</keyword>
<comment type="caution">
    <text evidence="9">The sequence shown here is derived from an EMBL/GenBank/DDBJ whole genome shotgun (WGS) entry which is preliminary data.</text>
</comment>
<dbReference type="EC" id="3.2.1.52" evidence="3"/>
<feature type="domain" description="Glycoside hydrolase family 20 catalytic" evidence="7">
    <location>
        <begin position="139"/>
        <end position="459"/>
    </location>
</feature>
<dbReference type="CDD" id="cd06568">
    <property type="entry name" value="GH20_SpHex_like"/>
    <property type="match status" value="1"/>
</dbReference>
<proteinExistence type="inferred from homology"/>
<dbReference type="EMBL" id="PDJE01000001">
    <property type="protein sequence ID" value="PFG32012.1"/>
    <property type="molecule type" value="Genomic_DNA"/>
</dbReference>
<feature type="domain" description="Beta-hexosaminidase bacterial type N-terminal" evidence="8">
    <location>
        <begin position="6"/>
        <end position="136"/>
    </location>
</feature>
<dbReference type="PRINTS" id="PR00738">
    <property type="entry name" value="GLHYDRLASE20"/>
</dbReference>
<dbReference type="SUPFAM" id="SSF51445">
    <property type="entry name" value="(Trans)glycosidases"/>
    <property type="match status" value="1"/>
</dbReference>
<comment type="catalytic activity">
    <reaction evidence="1">
        <text>Hydrolysis of terminal non-reducing N-acetyl-D-hexosamine residues in N-acetyl-beta-D-hexosaminides.</text>
        <dbReference type="EC" id="3.2.1.52"/>
    </reaction>
</comment>
<name>A0A2A9E1C9_9MICO</name>